<gene>
    <name evidence="6" type="ORF">NOX80_14090</name>
</gene>
<proteinExistence type="predicted"/>
<dbReference type="InterPro" id="IPR009056">
    <property type="entry name" value="Cyt_c-like_dom"/>
</dbReference>
<keyword evidence="7" id="KW-1185">Reference proteome</keyword>
<evidence type="ECO:0000259" key="5">
    <source>
        <dbReference type="PROSITE" id="PS51007"/>
    </source>
</evidence>
<dbReference type="SUPFAM" id="SSF46626">
    <property type="entry name" value="Cytochrome c"/>
    <property type="match status" value="1"/>
</dbReference>
<reference evidence="6" key="1">
    <citation type="submission" date="2022-07" db="EMBL/GenBank/DDBJ databases">
        <title>Isolation, identification, and degradation of a PFOSA degrading strain from sewage treatment plant.</title>
        <authorList>
            <person name="Zhang L."/>
            <person name="Huo Y."/>
        </authorList>
    </citation>
    <scope>NUCLEOTIDE SEQUENCE</scope>
    <source>
        <strain evidence="6">C1</strain>
    </source>
</reference>
<evidence type="ECO:0000313" key="6">
    <source>
        <dbReference type="EMBL" id="UUC44755.1"/>
    </source>
</evidence>
<evidence type="ECO:0000256" key="3">
    <source>
        <dbReference type="ARBA" id="ARBA00023004"/>
    </source>
</evidence>
<name>A0ABY5IPN3_9FLAO</name>
<dbReference type="RefSeq" id="WP_256550439.1">
    <property type="nucleotide sequence ID" value="NZ_CP101751.1"/>
</dbReference>
<organism evidence="6 7">
    <name type="scientific">Flavobacterium cerinum</name>
    <dbReference type="NCBI Taxonomy" id="2502784"/>
    <lineage>
        <taxon>Bacteria</taxon>
        <taxon>Pseudomonadati</taxon>
        <taxon>Bacteroidota</taxon>
        <taxon>Flavobacteriia</taxon>
        <taxon>Flavobacteriales</taxon>
        <taxon>Flavobacteriaceae</taxon>
        <taxon>Flavobacterium</taxon>
    </lineage>
</organism>
<evidence type="ECO:0000256" key="4">
    <source>
        <dbReference type="PROSITE-ProRule" id="PRU00433"/>
    </source>
</evidence>
<dbReference type="Gene3D" id="1.10.760.10">
    <property type="entry name" value="Cytochrome c-like domain"/>
    <property type="match status" value="1"/>
</dbReference>
<keyword evidence="1 4" id="KW-0349">Heme</keyword>
<dbReference type="InterPro" id="IPR036909">
    <property type="entry name" value="Cyt_c-like_dom_sf"/>
</dbReference>
<evidence type="ECO:0000313" key="7">
    <source>
        <dbReference type="Proteomes" id="UP001059844"/>
    </source>
</evidence>
<evidence type="ECO:0000256" key="2">
    <source>
        <dbReference type="ARBA" id="ARBA00022723"/>
    </source>
</evidence>
<accession>A0ABY5IPN3</accession>
<protein>
    <submittedName>
        <fullName evidence="6">Cytochrome c</fullName>
    </submittedName>
</protein>
<dbReference type="EMBL" id="CP101751">
    <property type="protein sequence ID" value="UUC44755.1"/>
    <property type="molecule type" value="Genomic_DNA"/>
</dbReference>
<dbReference type="Pfam" id="PF00034">
    <property type="entry name" value="Cytochrom_C"/>
    <property type="match status" value="1"/>
</dbReference>
<evidence type="ECO:0000256" key="1">
    <source>
        <dbReference type="ARBA" id="ARBA00022617"/>
    </source>
</evidence>
<dbReference type="PROSITE" id="PS51007">
    <property type="entry name" value="CYTC"/>
    <property type="match status" value="1"/>
</dbReference>
<keyword evidence="2 4" id="KW-0479">Metal-binding</keyword>
<feature type="domain" description="Cytochrome c" evidence="5">
    <location>
        <begin position="41"/>
        <end position="134"/>
    </location>
</feature>
<keyword evidence="3 4" id="KW-0408">Iron</keyword>
<dbReference type="Proteomes" id="UP001059844">
    <property type="component" value="Chromosome"/>
</dbReference>
<sequence length="146" mass="16960">MKKSIIFFMLVIVSAMGTTHFIKSNDDKLKPLRKANVVQNDSFEKGEKLFIKNCASCHYIGMDKVMTAPALGGITKRRKKNWLYKYTRNPHQMFKLGDSIAVNLREEGWGLMPSFINLTTYELDAIYYFIEERFEMSKKGIPVKTY</sequence>